<organism evidence="2 3">
    <name type="scientific">Athelia psychrophila</name>
    <dbReference type="NCBI Taxonomy" id="1759441"/>
    <lineage>
        <taxon>Eukaryota</taxon>
        <taxon>Fungi</taxon>
        <taxon>Dikarya</taxon>
        <taxon>Basidiomycota</taxon>
        <taxon>Agaricomycotina</taxon>
        <taxon>Agaricomycetes</taxon>
        <taxon>Agaricomycetidae</taxon>
        <taxon>Atheliales</taxon>
        <taxon>Atheliaceae</taxon>
        <taxon>Athelia</taxon>
    </lineage>
</organism>
<dbReference type="EMBL" id="KV417510">
    <property type="protein sequence ID" value="KZP27059.1"/>
    <property type="molecule type" value="Genomic_DNA"/>
</dbReference>
<dbReference type="Proteomes" id="UP000076532">
    <property type="component" value="Unassembled WGS sequence"/>
</dbReference>
<feature type="signal peptide" evidence="1">
    <location>
        <begin position="1"/>
        <end position="21"/>
    </location>
</feature>
<evidence type="ECO:0000313" key="3">
    <source>
        <dbReference type="Proteomes" id="UP000076532"/>
    </source>
</evidence>
<reference evidence="2 3" key="1">
    <citation type="journal article" date="2016" name="Mol. Biol. Evol.">
        <title>Comparative Genomics of Early-Diverging Mushroom-Forming Fungi Provides Insights into the Origins of Lignocellulose Decay Capabilities.</title>
        <authorList>
            <person name="Nagy L.G."/>
            <person name="Riley R."/>
            <person name="Tritt A."/>
            <person name="Adam C."/>
            <person name="Daum C."/>
            <person name="Floudas D."/>
            <person name="Sun H."/>
            <person name="Yadav J.S."/>
            <person name="Pangilinan J."/>
            <person name="Larsson K.H."/>
            <person name="Matsuura K."/>
            <person name="Barry K."/>
            <person name="Labutti K."/>
            <person name="Kuo R."/>
            <person name="Ohm R.A."/>
            <person name="Bhattacharya S.S."/>
            <person name="Shirouzu T."/>
            <person name="Yoshinaga Y."/>
            <person name="Martin F.M."/>
            <person name="Grigoriev I.V."/>
            <person name="Hibbett D.S."/>
        </authorList>
    </citation>
    <scope>NUCLEOTIDE SEQUENCE [LARGE SCALE GENOMIC DNA]</scope>
    <source>
        <strain evidence="2 3">CBS 109695</strain>
    </source>
</reference>
<evidence type="ECO:0000313" key="2">
    <source>
        <dbReference type="EMBL" id="KZP27059.1"/>
    </source>
</evidence>
<protein>
    <submittedName>
        <fullName evidence="2">Uncharacterized protein</fullName>
    </submittedName>
</protein>
<keyword evidence="3" id="KW-1185">Reference proteome</keyword>
<gene>
    <name evidence="2" type="ORF">FIBSPDRAFT_1040276</name>
</gene>
<evidence type="ECO:0000256" key="1">
    <source>
        <dbReference type="SAM" id="SignalP"/>
    </source>
</evidence>
<dbReference type="AlphaFoldDB" id="A0A166QEI0"/>
<accession>A0A166QEI0</accession>
<sequence length="225" mass="25268">MNYLRHCILLFIVVLFHLILLHPPTEDPNDWNDRSELYDWTFVPSADNLVVAVREMSMMDPNRLVFALFSAPYSTSYDPIPCVLSRCKSPPPRIAVDAFGLVWQVTESDFHALRAMAESTRPFKCVSWSIDVSYTCQAGHTIILPPSGNETAFSRVGVDAYYPGRTTRLKKPVTTVDGTAYTSLPNTITSILRMAFSRAGGQTYGPEINEAGEEVMQQVKNALWR</sequence>
<name>A0A166QEI0_9AGAM</name>
<proteinExistence type="predicted"/>
<keyword evidence="1" id="KW-0732">Signal</keyword>
<feature type="chain" id="PRO_5007878735" evidence="1">
    <location>
        <begin position="22"/>
        <end position="225"/>
    </location>
</feature>